<keyword evidence="5" id="KW-1185">Reference proteome</keyword>
<dbReference type="PANTHER" id="PTHR34145">
    <property type="entry name" value="OS02G0105600 PROTEIN"/>
    <property type="match status" value="1"/>
</dbReference>
<evidence type="ECO:0000313" key="5">
    <source>
        <dbReference type="Proteomes" id="UP001630127"/>
    </source>
</evidence>
<evidence type="ECO:0000259" key="1">
    <source>
        <dbReference type="Pfam" id="PF00646"/>
    </source>
</evidence>
<dbReference type="InterPro" id="IPR053772">
    <property type="entry name" value="At1g61320/At1g61330-like"/>
</dbReference>
<dbReference type="Pfam" id="PF24758">
    <property type="entry name" value="LRR_At5g56370"/>
    <property type="match status" value="1"/>
</dbReference>
<dbReference type="PANTHER" id="PTHR34145:SF51">
    <property type="entry name" value="FBD DOMAIN-CONTAINING PROTEIN"/>
    <property type="match status" value="1"/>
</dbReference>
<reference evidence="4 5" key="1">
    <citation type="submission" date="2024-11" db="EMBL/GenBank/DDBJ databases">
        <title>A near-complete genome assembly of Cinchona calisaya.</title>
        <authorList>
            <person name="Lian D.C."/>
            <person name="Zhao X.W."/>
            <person name="Wei L."/>
        </authorList>
    </citation>
    <scope>NUCLEOTIDE SEQUENCE [LARGE SCALE GENOMIC DNA]</scope>
    <source>
        <tissue evidence="4">Nenye</tissue>
    </source>
</reference>
<accession>A0ABD2Y9Q8</accession>
<feature type="domain" description="F-box/LRR-repeat protein 15/At3g58940/PEG3-like LRR" evidence="3">
    <location>
        <begin position="105"/>
        <end position="244"/>
    </location>
</feature>
<protein>
    <recommendedName>
        <fullName evidence="6">F-box domain-containing protein</fullName>
    </recommendedName>
</protein>
<dbReference type="Pfam" id="PF08387">
    <property type="entry name" value="FBD"/>
    <property type="match status" value="1"/>
</dbReference>
<gene>
    <name evidence="4" type="ORF">ACH5RR_037601</name>
</gene>
<dbReference type="InterPro" id="IPR036047">
    <property type="entry name" value="F-box-like_dom_sf"/>
</dbReference>
<feature type="domain" description="F-box" evidence="1">
    <location>
        <begin position="2"/>
        <end position="36"/>
    </location>
</feature>
<dbReference type="InterPro" id="IPR032675">
    <property type="entry name" value="LRR_dom_sf"/>
</dbReference>
<dbReference type="EMBL" id="JBJUIK010000015">
    <property type="protein sequence ID" value="KAL3503152.1"/>
    <property type="molecule type" value="Genomic_DNA"/>
</dbReference>
<sequence>MLPEPILQHILSFVEVKDAIRTSVLSKILNNAFATLQCLNFGDGSIFPVAKRNENEKVVFLKISELLNAVESMILRRQEQNVGVQRFCLRLSHSFKLLDLTSYIARLMKALIACNIKKLVFKVGTYHCRPWYTLPEALYACNSLSTLELGGFKLEWPPNGGTIKLSSLRELRLYKAHVDDQLLEHLIMSCPELEFLRVDYCFGFYCLQILGLLKLKEISTYNCCEEFNKIKIQAPNLEYLSHHGLGRLSVVDVTSCRSLRLFLPKELRENLWPPLYDIKHLTVIPYDGVNKSMVLDLLDSLLWMAPCLDTLSLFLSCHDKTIKFTHETSVSDEGVPCCTSVPFKCWRHTLKKVKFENFEDVEDQWKLKNYFVGNAKVLESIDGLTECDT</sequence>
<proteinExistence type="predicted"/>
<dbReference type="Gene3D" id="3.80.10.10">
    <property type="entry name" value="Ribonuclease Inhibitor"/>
    <property type="match status" value="1"/>
</dbReference>
<dbReference type="AlphaFoldDB" id="A0ABD2Y9Q8"/>
<dbReference type="InterPro" id="IPR001810">
    <property type="entry name" value="F-box_dom"/>
</dbReference>
<dbReference type="SUPFAM" id="SSF52058">
    <property type="entry name" value="L domain-like"/>
    <property type="match status" value="1"/>
</dbReference>
<organism evidence="4 5">
    <name type="scientific">Cinchona calisaya</name>
    <dbReference type="NCBI Taxonomy" id="153742"/>
    <lineage>
        <taxon>Eukaryota</taxon>
        <taxon>Viridiplantae</taxon>
        <taxon>Streptophyta</taxon>
        <taxon>Embryophyta</taxon>
        <taxon>Tracheophyta</taxon>
        <taxon>Spermatophyta</taxon>
        <taxon>Magnoliopsida</taxon>
        <taxon>eudicotyledons</taxon>
        <taxon>Gunneridae</taxon>
        <taxon>Pentapetalae</taxon>
        <taxon>asterids</taxon>
        <taxon>lamiids</taxon>
        <taxon>Gentianales</taxon>
        <taxon>Rubiaceae</taxon>
        <taxon>Cinchonoideae</taxon>
        <taxon>Cinchoneae</taxon>
        <taxon>Cinchona</taxon>
    </lineage>
</organism>
<dbReference type="Pfam" id="PF00646">
    <property type="entry name" value="F-box"/>
    <property type="match status" value="1"/>
</dbReference>
<evidence type="ECO:0000259" key="2">
    <source>
        <dbReference type="Pfam" id="PF08387"/>
    </source>
</evidence>
<feature type="domain" description="FBD" evidence="2">
    <location>
        <begin position="341"/>
        <end position="380"/>
    </location>
</feature>
<evidence type="ECO:0000259" key="3">
    <source>
        <dbReference type="Pfam" id="PF24758"/>
    </source>
</evidence>
<evidence type="ECO:0008006" key="6">
    <source>
        <dbReference type="Google" id="ProtNLM"/>
    </source>
</evidence>
<dbReference type="Proteomes" id="UP001630127">
    <property type="component" value="Unassembled WGS sequence"/>
</dbReference>
<name>A0ABD2Y9Q8_9GENT</name>
<comment type="caution">
    <text evidence="4">The sequence shown here is derived from an EMBL/GenBank/DDBJ whole genome shotgun (WGS) entry which is preliminary data.</text>
</comment>
<dbReference type="InterPro" id="IPR055411">
    <property type="entry name" value="LRR_FXL15/At3g58940/PEG3-like"/>
</dbReference>
<evidence type="ECO:0000313" key="4">
    <source>
        <dbReference type="EMBL" id="KAL3503152.1"/>
    </source>
</evidence>
<dbReference type="SUPFAM" id="SSF81383">
    <property type="entry name" value="F-box domain"/>
    <property type="match status" value="1"/>
</dbReference>
<dbReference type="InterPro" id="IPR006566">
    <property type="entry name" value="FBD"/>
</dbReference>